<dbReference type="Gene3D" id="1.10.10.2840">
    <property type="entry name" value="PucR C-terminal helix-turn-helix domain"/>
    <property type="match status" value="2"/>
</dbReference>
<evidence type="ECO:0000313" key="4">
    <source>
        <dbReference type="EMBL" id="MEU3558304.1"/>
    </source>
</evidence>
<dbReference type="InterPro" id="IPR025736">
    <property type="entry name" value="PucR_C-HTH_dom"/>
</dbReference>
<dbReference type="PANTHER" id="PTHR33744:SF1">
    <property type="entry name" value="DNA-BINDING TRANSCRIPTIONAL ACTIVATOR ADER"/>
    <property type="match status" value="1"/>
</dbReference>
<dbReference type="InterPro" id="IPR051448">
    <property type="entry name" value="CdaR-like_regulators"/>
</dbReference>
<name>A0ABV2YRE3_9ACTN</name>
<feature type="domain" description="PucR C-terminal helix-turn-helix" evidence="2">
    <location>
        <begin position="528"/>
        <end position="571"/>
    </location>
</feature>
<sequence>MLTVRDLPAFPELGITACHVGDDREVQSAQVLSDTDWIRSNIAHALIVTHSRYLEDAERIMFTLSAGGAAALVVSGASADTLDPALRDTAAQHRLPLLTTSHSLSDWKALLTHRVSELCVTAARRHAARLGTLLDQLAHPRADTVTGVVEYLAEELPGSVVVRDAGGVRAAAPPAAPVTLAAALEHPDQPRQALDGLHVTSVPLGAHGALVVGTPGPLGQAGTELTTCAAKVLTVALPGGQRSDDLVVSDAVRQVRLSAFQLLMTGHAVDAQRVTASIMPGLLDPTHAQVYVADCGRAGRALVMAQADRLFAGQALTVACPAFDNHIISVVPLVEEQEHEHTVRHLLEVFRTAGVHIGGSQPHELKAVGDAYDEALAALTRASHYPERIVIASPRPPGLADVLPAGPARSWATALLQPILSTARIRQLELTAMALEFRTTAASKVLGMHRNTLARRVAQTCGAVGLDPERAMHRIALSLAIQVVRMHGTGSAAESGPPATLHDLLTGQEVRAWADKTLRPLATDRRDLVRTLRAWVTCEFHVDQAAARVGIAPKTVRAHIQAAEHLLERDFITGIPQDLMEDHGEHRLSGIRPLTCAMYATTPPGEPYPALTTVGRAPRPANASPWPAEVS</sequence>
<dbReference type="Proteomes" id="UP001550850">
    <property type="component" value="Unassembled WGS sequence"/>
</dbReference>
<comment type="caution">
    <text evidence="4">The sequence shown here is derived from an EMBL/GenBank/DDBJ whole genome shotgun (WGS) entry which is preliminary data.</text>
</comment>
<dbReference type="InterPro" id="IPR042070">
    <property type="entry name" value="PucR_C-HTH_sf"/>
</dbReference>
<keyword evidence="5" id="KW-1185">Reference proteome</keyword>
<dbReference type="RefSeq" id="WP_159105718.1">
    <property type="nucleotide sequence ID" value="NZ_BEVZ01000006.1"/>
</dbReference>
<dbReference type="EMBL" id="JBEZUR010000095">
    <property type="protein sequence ID" value="MEU3558304.1"/>
    <property type="molecule type" value="Genomic_DNA"/>
</dbReference>
<organism evidence="4 5">
    <name type="scientific">Streptomyces fragilis</name>
    <dbReference type="NCBI Taxonomy" id="67301"/>
    <lineage>
        <taxon>Bacteria</taxon>
        <taxon>Bacillati</taxon>
        <taxon>Actinomycetota</taxon>
        <taxon>Actinomycetes</taxon>
        <taxon>Kitasatosporales</taxon>
        <taxon>Streptomycetaceae</taxon>
        <taxon>Streptomyces</taxon>
    </lineage>
</organism>
<evidence type="ECO:0000313" key="5">
    <source>
        <dbReference type="Proteomes" id="UP001550850"/>
    </source>
</evidence>
<accession>A0ABV2YRE3</accession>
<dbReference type="PANTHER" id="PTHR33744">
    <property type="entry name" value="CARBOHYDRATE DIACID REGULATOR"/>
    <property type="match status" value="1"/>
</dbReference>
<feature type="domain" description="CdaR GGDEF-like" evidence="3">
    <location>
        <begin position="289"/>
        <end position="379"/>
    </location>
</feature>
<protein>
    <submittedName>
        <fullName evidence="4">Helix-turn-helix domain-containing protein</fullName>
    </submittedName>
</protein>
<evidence type="ECO:0000256" key="1">
    <source>
        <dbReference type="ARBA" id="ARBA00006754"/>
    </source>
</evidence>
<evidence type="ECO:0000259" key="2">
    <source>
        <dbReference type="Pfam" id="PF13556"/>
    </source>
</evidence>
<reference evidence="4 5" key="1">
    <citation type="submission" date="2024-06" db="EMBL/GenBank/DDBJ databases">
        <title>The Natural Products Discovery Center: Release of the First 8490 Sequenced Strains for Exploring Actinobacteria Biosynthetic Diversity.</title>
        <authorList>
            <person name="Kalkreuter E."/>
            <person name="Kautsar S.A."/>
            <person name="Yang D."/>
            <person name="Bader C.D."/>
            <person name="Teijaro C.N."/>
            <person name="Fluegel L."/>
            <person name="Davis C.M."/>
            <person name="Simpson J.R."/>
            <person name="Lauterbach L."/>
            <person name="Steele A.D."/>
            <person name="Gui C."/>
            <person name="Meng S."/>
            <person name="Li G."/>
            <person name="Viehrig K."/>
            <person name="Ye F."/>
            <person name="Su P."/>
            <person name="Kiefer A.F."/>
            <person name="Nichols A."/>
            <person name="Cepeda A.J."/>
            <person name="Yan W."/>
            <person name="Fan B."/>
            <person name="Jiang Y."/>
            <person name="Adhikari A."/>
            <person name="Zheng C.-J."/>
            <person name="Schuster L."/>
            <person name="Cowan T.M."/>
            <person name="Smanski M.J."/>
            <person name="Chevrette M.G."/>
            <person name="De Carvalho L.P.S."/>
            <person name="Shen B."/>
        </authorList>
    </citation>
    <scope>NUCLEOTIDE SEQUENCE [LARGE SCALE GENOMIC DNA]</scope>
    <source>
        <strain evidence="4 5">NPDC038104</strain>
    </source>
</reference>
<proteinExistence type="inferred from homology"/>
<gene>
    <name evidence="4" type="ORF">AB0E65_29470</name>
</gene>
<feature type="domain" description="PucR C-terminal helix-turn-helix" evidence="2">
    <location>
        <begin position="438"/>
        <end position="482"/>
    </location>
</feature>
<dbReference type="InterPro" id="IPR041522">
    <property type="entry name" value="CdaR_GGDEF"/>
</dbReference>
<dbReference type="Pfam" id="PF17853">
    <property type="entry name" value="GGDEF_2"/>
    <property type="match status" value="1"/>
</dbReference>
<comment type="similarity">
    <text evidence="1">Belongs to the CdaR family.</text>
</comment>
<dbReference type="Pfam" id="PF13556">
    <property type="entry name" value="HTH_30"/>
    <property type="match status" value="2"/>
</dbReference>
<evidence type="ECO:0000259" key="3">
    <source>
        <dbReference type="Pfam" id="PF17853"/>
    </source>
</evidence>